<dbReference type="PANTHER" id="PTHR42830:SF2">
    <property type="entry name" value="OSMC_OHR FAMILY PROTEIN"/>
    <property type="match status" value="1"/>
</dbReference>
<dbReference type="Gene3D" id="3.30.300.20">
    <property type="match status" value="1"/>
</dbReference>
<sequence>MPKTHRYEVSVVWTGNTGSGTSSYRAFERAHEIRAAGKPPIAGSSDPAFRGDPARWNPEELLVASLSECHMLWFLHLCATAGIVVTAYADDPLGTMVETVDGGGRFEEVVLRPRVTLDDPARTDEAAALHERAHELCFIANSVNFPVRHEPADA</sequence>
<dbReference type="InterPro" id="IPR052707">
    <property type="entry name" value="OsmC_Ohr_Peroxiredoxin"/>
</dbReference>
<name>A0ABW3ERQ5_9ACTN</name>
<accession>A0ABW3ERQ5</accession>
<dbReference type="PANTHER" id="PTHR42830">
    <property type="entry name" value="OSMOTICALLY INDUCIBLE FAMILY PROTEIN"/>
    <property type="match status" value="1"/>
</dbReference>
<dbReference type="InterPro" id="IPR036102">
    <property type="entry name" value="OsmC/Ohrsf"/>
</dbReference>
<evidence type="ECO:0000313" key="2">
    <source>
        <dbReference type="Proteomes" id="UP001596972"/>
    </source>
</evidence>
<proteinExistence type="predicted"/>
<dbReference type="Proteomes" id="UP001596972">
    <property type="component" value="Unassembled WGS sequence"/>
</dbReference>
<dbReference type="SUPFAM" id="SSF82784">
    <property type="entry name" value="OsmC-like"/>
    <property type="match status" value="1"/>
</dbReference>
<dbReference type="RefSeq" id="WP_378301487.1">
    <property type="nucleotide sequence ID" value="NZ_JBHTJA010000047.1"/>
</dbReference>
<keyword evidence="2" id="KW-1185">Reference proteome</keyword>
<gene>
    <name evidence="1" type="ORF">ACFQ11_21900</name>
</gene>
<reference evidence="2" key="1">
    <citation type="journal article" date="2019" name="Int. J. Syst. Evol. Microbiol.">
        <title>The Global Catalogue of Microorganisms (GCM) 10K type strain sequencing project: providing services to taxonomists for standard genome sequencing and annotation.</title>
        <authorList>
            <consortium name="The Broad Institute Genomics Platform"/>
            <consortium name="The Broad Institute Genome Sequencing Center for Infectious Disease"/>
            <person name="Wu L."/>
            <person name="Ma J."/>
        </authorList>
    </citation>
    <scope>NUCLEOTIDE SEQUENCE [LARGE SCALE GENOMIC DNA]</scope>
    <source>
        <strain evidence="2">JCM 31202</strain>
    </source>
</reference>
<dbReference type="EMBL" id="JBHTJA010000047">
    <property type="protein sequence ID" value="MFD0903064.1"/>
    <property type="molecule type" value="Genomic_DNA"/>
</dbReference>
<organism evidence="1 2">
    <name type="scientific">Actinomadura sediminis</name>
    <dbReference type="NCBI Taxonomy" id="1038904"/>
    <lineage>
        <taxon>Bacteria</taxon>
        <taxon>Bacillati</taxon>
        <taxon>Actinomycetota</taxon>
        <taxon>Actinomycetes</taxon>
        <taxon>Streptosporangiales</taxon>
        <taxon>Thermomonosporaceae</taxon>
        <taxon>Actinomadura</taxon>
    </lineage>
</organism>
<dbReference type="InterPro" id="IPR003718">
    <property type="entry name" value="OsmC/Ohr_fam"/>
</dbReference>
<dbReference type="InterPro" id="IPR015946">
    <property type="entry name" value="KH_dom-like_a/b"/>
</dbReference>
<evidence type="ECO:0000313" key="1">
    <source>
        <dbReference type="EMBL" id="MFD0903064.1"/>
    </source>
</evidence>
<protein>
    <submittedName>
        <fullName evidence="1">OsmC family protein</fullName>
    </submittedName>
</protein>
<comment type="caution">
    <text evidence="1">The sequence shown here is derived from an EMBL/GenBank/DDBJ whole genome shotgun (WGS) entry which is preliminary data.</text>
</comment>
<dbReference type="Pfam" id="PF02566">
    <property type="entry name" value="OsmC"/>
    <property type="match status" value="1"/>
</dbReference>